<dbReference type="EMBL" id="AAXW01000002">
    <property type="protein sequence ID" value="EAZ93918.1"/>
    <property type="molecule type" value="Genomic_DNA"/>
</dbReference>
<dbReference type="Proteomes" id="UP000003781">
    <property type="component" value="Unassembled WGS sequence"/>
</dbReference>
<keyword evidence="2" id="KW-1185">Reference proteome</keyword>
<proteinExistence type="predicted"/>
<evidence type="ECO:0000313" key="2">
    <source>
        <dbReference type="Proteomes" id="UP000003781"/>
    </source>
</evidence>
<gene>
    <name evidence="1" type="ORF">CY0110_19022</name>
</gene>
<evidence type="ECO:0000313" key="1">
    <source>
        <dbReference type="EMBL" id="EAZ93918.1"/>
    </source>
</evidence>
<reference evidence="1 2" key="1">
    <citation type="submission" date="2007-03" db="EMBL/GenBank/DDBJ databases">
        <authorList>
            <person name="Stal L."/>
            <person name="Ferriera S."/>
            <person name="Johnson J."/>
            <person name="Kravitz S."/>
            <person name="Beeson K."/>
            <person name="Sutton G."/>
            <person name="Rogers Y.-H."/>
            <person name="Friedman R."/>
            <person name="Frazier M."/>
            <person name="Venter J.C."/>
        </authorList>
    </citation>
    <scope>NUCLEOTIDE SEQUENCE [LARGE SCALE GENOMIC DNA]</scope>
    <source>
        <strain evidence="1 2">CCY0110</strain>
    </source>
</reference>
<protein>
    <submittedName>
        <fullName evidence="1">Uncharacterized protein</fullName>
    </submittedName>
</protein>
<accession>A3IJD6</accession>
<name>A3IJD6_9CHRO</name>
<organism evidence="1 2">
    <name type="scientific">Crocosphaera chwakensis CCY0110</name>
    <dbReference type="NCBI Taxonomy" id="391612"/>
    <lineage>
        <taxon>Bacteria</taxon>
        <taxon>Bacillati</taxon>
        <taxon>Cyanobacteriota</taxon>
        <taxon>Cyanophyceae</taxon>
        <taxon>Oscillatoriophycideae</taxon>
        <taxon>Chroococcales</taxon>
        <taxon>Aphanothecaceae</taxon>
        <taxon>Crocosphaera</taxon>
        <taxon>Crocosphaera chwakensis</taxon>
    </lineage>
</organism>
<comment type="caution">
    <text evidence="1">The sequence shown here is derived from an EMBL/GenBank/DDBJ whole genome shotgun (WGS) entry which is preliminary data.</text>
</comment>
<dbReference type="AlphaFoldDB" id="A3IJD6"/>
<sequence length="24" mass="2893">MTLFFHVLINIFTIFGFCRNRTSD</sequence>